<sequence>MNERFPKAAHESAGEEHAPAKPAAAEAQSAPAVQPAPAPVVAAPAPAAEPAPVPAAASADDELLTLQKDARQWALPTGDYANLRHSGLKQITAENVGKLAPAWQFSTGVLRGHEGAPLVLNNVSVMDSSGKTLTTDVMYLHTPFPNIVYALDAKDPAHQILWKYEPKQDPSVVPVMCCDTVNRGLAYGDGKIFLAQADTTLIALDAKTGKLVWSVKNGDPSKGQTSTAAPHVFKDKVLVGIAGGEFGVRGHITAYSVKDGKLVWRGYSMGPDADTLIEPGKTTHLGKPVEKDSGITTWEGDQWQTGGGTTWGWYSYDPELNQIFYGSGNPSTWNPNQRPGDNRWSMTLWSRDLDTGKAKWVYQMTPHDEWDYDGINEVILADQDIGGKKVKTAVHFDRNGFAYTLDRTNGELLVAEKYDPAVNWATKVDMDKSSKTYGRPLVVDKYSTQHNGEDTNTQNVCPAALGSKDEQPATFDPATQLFLVPTNHVCMDYEPFRVSYTAGQPYVGATLEMFPAGKVLGDGTNHTGNFIAWDAKTGKIVWSNKEQFSAWSGAVSTDGGVTFYGTLEGYLKAVDSKTGKELYKYKTPSGIIGNVMTYESAGKQYVAVLSGVGGWAGIGLAAGLSKSNEGLGAVGNYASLANYTALGGVLTVFGLQE</sequence>
<feature type="disulfide bond" evidence="8">
    <location>
        <begin position="177"/>
        <end position="178"/>
    </location>
</feature>
<dbReference type="KEGG" id="mpar:F7D14_03490"/>
<feature type="binding site" evidence="6">
    <location>
        <position position="183"/>
    </location>
    <ligand>
        <name>pyrroloquinoline quinone</name>
        <dbReference type="ChEBI" id="CHEBI:58442"/>
    </ligand>
</feature>
<dbReference type="Gene3D" id="2.140.10.10">
    <property type="entry name" value="Quinoprotein alcohol dehydrogenase-like superfamily"/>
    <property type="match status" value="1"/>
</dbReference>
<keyword evidence="12" id="KW-1185">Reference proteome</keyword>
<gene>
    <name evidence="11" type="ORF">F7D14_03490</name>
</gene>
<dbReference type="SUPFAM" id="SSF50998">
    <property type="entry name" value="Quinoprotein alcohol dehydrogenase-like"/>
    <property type="match status" value="1"/>
</dbReference>
<feature type="binding site" evidence="6">
    <location>
        <position position="309"/>
    </location>
    <ligand>
        <name>pyrroloquinoline quinone</name>
        <dbReference type="ChEBI" id="CHEBI:58442"/>
    </ligand>
</feature>
<dbReference type="GO" id="GO:0005509">
    <property type="term" value="F:calcium ion binding"/>
    <property type="evidence" value="ECO:0007669"/>
    <property type="project" value="InterPro"/>
</dbReference>
<feature type="binding site" evidence="7">
    <location>
        <position position="371"/>
    </location>
    <ligand>
        <name>Ca(2+)</name>
        <dbReference type="ChEBI" id="CHEBI:29108"/>
    </ligand>
</feature>
<dbReference type="Proteomes" id="UP000422569">
    <property type="component" value="Chromosome"/>
</dbReference>
<evidence type="ECO:0000256" key="8">
    <source>
        <dbReference type="PIRSR" id="PIRSR617512-4"/>
    </source>
</evidence>
<organism evidence="11 12">
    <name type="scientific">Methylocystis parvus</name>
    <dbReference type="NCBI Taxonomy" id="134"/>
    <lineage>
        <taxon>Bacteria</taxon>
        <taxon>Pseudomonadati</taxon>
        <taxon>Pseudomonadota</taxon>
        <taxon>Alphaproteobacteria</taxon>
        <taxon>Hyphomicrobiales</taxon>
        <taxon>Methylocystaceae</taxon>
        <taxon>Methylocystis</taxon>
    </lineage>
</organism>
<keyword evidence="3 6" id="KW-0634">PQQ</keyword>
<feature type="region of interest" description="Disordered" evidence="9">
    <location>
        <begin position="1"/>
        <end position="38"/>
    </location>
</feature>
<keyword evidence="2 7" id="KW-0479">Metal-binding</keyword>
<evidence type="ECO:0000256" key="7">
    <source>
        <dbReference type="PIRSR" id="PIRSR617512-3"/>
    </source>
</evidence>
<evidence type="ECO:0000256" key="3">
    <source>
        <dbReference type="ARBA" id="ARBA00022891"/>
    </source>
</evidence>
<reference evidence="11 12" key="1">
    <citation type="submission" date="2019-09" db="EMBL/GenBank/DDBJ databases">
        <title>Isolation and complete genome sequencing of Methylocystis species.</title>
        <authorList>
            <person name="Rumah B.L."/>
            <person name="Stead C.E."/>
            <person name="Stevens B.C."/>
            <person name="Minton N.P."/>
            <person name="Grosse-Honebrink A."/>
            <person name="Zhang Y."/>
        </authorList>
    </citation>
    <scope>NUCLEOTIDE SEQUENCE [LARGE SCALE GENOMIC DNA]</scope>
    <source>
        <strain evidence="11 12">BRCS2</strain>
    </source>
</reference>
<protein>
    <submittedName>
        <fullName evidence="11">PQQ-dependent dehydrogenase, methanol/ethanol family</fullName>
        <ecNumber evidence="11">1.1.2.-</ecNumber>
    </submittedName>
</protein>
<feature type="binding site" evidence="7">
    <location>
        <position position="245"/>
    </location>
    <ligand>
        <name>Ca(2+)</name>
        <dbReference type="ChEBI" id="CHEBI:29108"/>
    </ligand>
</feature>
<accession>A0A6B8ME03</accession>
<evidence type="ECO:0000256" key="9">
    <source>
        <dbReference type="SAM" id="MobiDB-lite"/>
    </source>
</evidence>
<dbReference type="GO" id="GO:0016614">
    <property type="term" value="F:oxidoreductase activity, acting on CH-OH group of donors"/>
    <property type="evidence" value="ECO:0007669"/>
    <property type="project" value="InterPro"/>
</dbReference>
<dbReference type="InterPro" id="IPR011047">
    <property type="entry name" value="Quinoprotein_ADH-like_sf"/>
</dbReference>
<evidence type="ECO:0000313" key="11">
    <source>
        <dbReference type="EMBL" id="QGM99523.1"/>
    </source>
</evidence>
<feature type="domain" description="Pyrrolo-quinoline quinone repeat" evidence="10">
    <location>
        <begin position="551"/>
        <end position="606"/>
    </location>
</feature>
<dbReference type="CDD" id="cd10278">
    <property type="entry name" value="PQQ_MDH"/>
    <property type="match status" value="1"/>
</dbReference>
<keyword evidence="4 11" id="KW-0560">Oxidoreductase</keyword>
<dbReference type="PANTHER" id="PTHR32303:SF4">
    <property type="entry name" value="QUINOPROTEIN GLUCOSE DEHYDROGENASE"/>
    <property type="match status" value="1"/>
</dbReference>
<dbReference type="EC" id="1.1.2.-" evidence="11"/>
<keyword evidence="7" id="KW-0106">Calcium</keyword>
<comment type="similarity">
    <text evidence="1">Belongs to the bacterial PQQ dehydrogenase family.</text>
</comment>
<dbReference type="InterPro" id="IPR002372">
    <property type="entry name" value="PQQ_rpt_dom"/>
</dbReference>
<comment type="cofactor">
    <cofactor evidence="6">
        <name>pyrroloquinoline quinone</name>
        <dbReference type="ChEBI" id="CHEBI:58442"/>
    </cofactor>
    <text evidence="6">Binds 1 PQQ group per subunit.</text>
</comment>
<name>A0A6B8ME03_9HYPH</name>
<evidence type="ECO:0000256" key="2">
    <source>
        <dbReference type="ARBA" id="ARBA00022723"/>
    </source>
</evidence>
<evidence type="ECO:0000256" key="5">
    <source>
        <dbReference type="PIRSR" id="PIRSR617512-1"/>
    </source>
</evidence>
<keyword evidence="8" id="KW-1015">Disulfide bond</keyword>
<dbReference type="SMART" id="SM00564">
    <property type="entry name" value="PQQ"/>
    <property type="match status" value="6"/>
</dbReference>
<dbReference type="Pfam" id="PF01011">
    <property type="entry name" value="PQQ"/>
    <property type="match status" value="2"/>
</dbReference>
<evidence type="ECO:0000259" key="10">
    <source>
        <dbReference type="Pfam" id="PF01011"/>
    </source>
</evidence>
<dbReference type="GO" id="GO:0016020">
    <property type="term" value="C:membrane"/>
    <property type="evidence" value="ECO:0007669"/>
    <property type="project" value="InterPro"/>
</dbReference>
<evidence type="ECO:0000256" key="4">
    <source>
        <dbReference type="ARBA" id="ARBA00023002"/>
    </source>
</evidence>
<dbReference type="EMBL" id="CP044331">
    <property type="protein sequence ID" value="QGM99523.1"/>
    <property type="molecule type" value="Genomic_DNA"/>
</dbReference>
<evidence type="ECO:0000256" key="1">
    <source>
        <dbReference type="ARBA" id="ARBA00008156"/>
    </source>
</evidence>
<evidence type="ECO:0000313" key="12">
    <source>
        <dbReference type="Proteomes" id="UP000422569"/>
    </source>
</evidence>
<dbReference type="PANTHER" id="PTHR32303">
    <property type="entry name" value="QUINOPROTEIN ALCOHOL DEHYDROGENASE (CYTOCHROME C)"/>
    <property type="match status" value="1"/>
</dbReference>
<evidence type="ECO:0000256" key="6">
    <source>
        <dbReference type="PIRSR" id="PIRSR617512-2"/>
    </source>
</evidence>
<feature type="binding site" evidence="6">
    <location>
        <position position="114"/>
    </location>
    <ligand>
        <name>pyrroloquinoline quinone</name>
        <dbReference type="ChEBI" id="CHEBI:58442"/>
    </ligand>
</feature>
<dbReference type="NCBIfam" id="TIGR03075">
    <property type="entry name" value="PQQ_enz_alc_DH"/>
    <property type="match status" value="1"/>
</dbReference>
<feature type="compositionally biased region" description="Low complexity" evidence="9">
    <location>
        <begin position="20"/>
        <end position="38"/>
    </location>
</feature>
<dbReference type="AlphaFoldDB" id="A0A6B8ME03"/>
<feature type="compositionally biased region" description="Basic and acidic residues" evidence="9">
    <location>
        <begin position="1"/>
        <end position="19"/>
    </location>
</feature>
<feature type="binding site" evidence="7">
    <location>
        <position position="329"/>
    </location>
    <ligand>
        <name>Ca(2+)</name>
        <dbReference type="ChEBI" id="CHEBI:29108"/>
    </ligand>
</feature>
<feature type="active site" description="Proton acceptor" evidence="5">
    <location>
        <position position="371"/>
    </location>
</feature>
<feature type="binding site" evidence="6">
    <location>
        <position position="227"/>
    </location>
    <ligand>
        <name>pyrroloquinoline quinone</name>
        <dbReference type="ChEBI" id="CHEBI:58442"/>
    </ligand>
</feature>
<dbReference type="InterPro" id="IPR017512">
    <property type="entry name" value="PQQ_MeOH/EtOH_DH"/>
</dbReference>
<comment type="cofactor">
    <cofactor evidence="7">
        <name>Ca(2+)</name>
        <dbReference type="ChEBI" id="CHEBI:29108"/>
    </cofactor>
    <text evidence="7">Binds 1 Ca(2+) ion per subunit.</text>
</comment>
<proteinExistence type="inferred from homology"/>
<dbReference type="InterPro" id="IPR018391">
    <property type="entry name" value="PQQ_b-propeller_rpt"/>
</dbReference>
<feature type="domain" description="Pyrrolo-quinoline quinone repeat" evidence="10">
    <location>
        <begin position="73"/>
        <end position="436"/>
    </location>
</feature>